<evidence type="ECO:0000313" key="3">
    <source>
        <dbReference type="Proteomes" id="UP001500724"/>
    </source>
</evidence>
<protein>
    <submittedName>
        <fullName evidence="2">Uncharacterized protein</fullName>
    </submittedName>
</protein>
<dbReference type="InterPro" id="IPR021710">
    <property type="entry name" value="DUF3293"/>
</dbReference>
<reference evidence="2 3" key="1">
    <citation type="journal article" date="2019" name="Int. J. Syst. Evol. Microbiol.">
        <title>The Global Catalogue of Microorganisms (GCM) 10K type strain sequencing project: providing services to taxonomists for standard genome sequencing and annotation.</title>
        <authorList>
            <consortium name="The Broad Institute Genomics Platform"/>
            <consortium name="The Broad Institute Genome Sequencing Center for Infectious Disease"/>
            <person name="Wu L."/>
            <person name="Ma J."/>
        </authorList>
    </citation>
    <scope>NUCLEOTIDE SEQUENCE [LARGE SCALE GENOMIC DNA]</scope>
    <source>
        <strain evidence="2 3">JCM 10367</strain>
    </source>
</reference>
<dbReference type="Proteomes" id="UP001500724">
    <property type="component" value="Unassembled WGS sequence"/>
</dbReference>
<keyword evidence="3" id="KW-1185">Reference proteome</keyword>
<comment type="caution">
    <text evidence="2">The sequence shown here is derived from an EMBL/GenBank/DDBJ whole genome shotgun (WGS) entry which is preliminary data.</text>
</comment>
<evidence type="ECO:0000313" key="2">
    <source>
        <dbReference type="EMBL" id="GAA0663919.1"/>
    </source>
</evidence>
<dbReference type="Pfam" id="PF11697">
    <property type="entry name" value="DUF3293"/>
    <property type="match status" value="1"/>
</dbReference>
<feature type="region of interest" description="Disordered" evidence="1">
    <location>
        <begin position="123"/>
        <end position="150"/>
    </location>
</feature>
<sequence>MQVTDAATTPPNWDPYRWTVVDIRFPDRTVRIKPRPRGTTEGPFPKLPEPAGTAALHVVTACDPHGRPTLAEDDAHAQARLLDELDRRGLAWWPTAGGNAHGTHIEQSVAIAGLNDSAARELGRCSGQDRSSPGPPAPGVCCPETATRRT</sequence>
<dbReference type="RefSeq" id="WP_425580540.1">
    <property type="nucleotide sequence ID" value="NZ_BAAAGU010000059.1"/>
</dbReference>
<name>A0ABN1HR81_9ACTN</name>
<organism evidence="2 3">
    <name type="scientific">Streptomyces thermocarboxydovorans</name>
    <dbReference type="NCBI Taxonomy" id="59298"/>
    <lineage>
        <taxon>Bacteria</taxon>
        <taxon>Bacillati</taxon>
        <taxon>Actinomycetota</taxon>
        <taxon>Actinomycetes</taxon>
        <taxon>Kitasatosporales</taxon>
        <taxon>Streptomycetaceae</taxon>
        <taxon>Streptomyces</taxon>
    </lineage>
</organism>
<gene>
    <name evidence="2" type="ORF">GCM10009535_49500</name>
</gene>
<accession>A0ABN1HR81</accession>
<proteinExistence type="predicted"/>
<evidence type="ECO:0000256" key="1">
    <source>
        <dbReference type="SAM" id="MobiDB-lite"/>
    </source>
</evidence>
<dbReference type="EMBL" id="BAAAGU010000059">
    <property type="protein sequence ID" value="GAA0663919.1"/>
    <property type="molecule type" value="Genomic_DNA"/>
</dbReference>